<dbReference type="PROSITE" id="PS50088">
    <property type="entry name" value="ANK_REPEAT"/>
    <property type="match status" value="1"/>
</dbReference>
<dbReference type="InterPro" id="IPR036770">
    <property type="entry name" value="Ankyrin_rpt-contain_sf"/>
</dbReference>
<protein>
    <submittedName>
        <fullName evidence="2">Uncharacterized protein</fullName>
    </submittedName>
</protein>
<gene>
    <name evidence="2" type="ORF">TNIT0693_LOCUS102</name>
</gene>
<sequence length="188" mass="21718">MEPGEMVLYESHSVLHGRPFPMNGRFFANLFVHFEPLGAFRRENHDEFTNDIVYHEDSLISTEEYLPPYVIPDSPWDEQWREQNPDGWYLLNNDMGLSARKGDLRTMDNLYIQDPESIHEVDDNGWGPLHEATRGGQLDVVKYLHEREVDLNLKTGHGRGNTALRLAKQYHGEDSDVYKFLEGVGAES</sequence>
<dbReference type="Pfam" id="PF12796">
    <property type="entry name" value="Ank_2"/>
    <property type="match status" value="1"/>
</dbReference>
<proteinExistence type="predicted"/>
<accession>A0A7S1DYE1</accession>
<dbReference type="EMBL" id="HBFY01000255">
    <property type="protein sequence ID" value="CAD8959559.1"/>
    <property type="molecule type" value="Transcribed_RNA"/>
</dbReference>
<evidence type="ECO:0000313" key="2">
    <source>
        <dbReference type="EMBL" id="CAD8959559.1"/>
    </source>
</evidence>
<reference evidence="2" key="1">
    <citation type="submission" date="2021-01" db="EMBL/GenBank/DDBJ databases">
        <authorList>
            <person name="Corre E."/>
            <person name="Pelletier E."/>
            <person name="Niang G."/>
            <person name="Scheremetjew M."/>
            <person name="Finn R."/>
            <person name="Kale V."/>
            <person name="Holt S."/>
            <person name="Cochrane G."/>
            <person name="Meng A."/>
            <person name="Brown T."/>
            <person name="Cohen L."/>
        </authorList>
    </citation>
    <scope>NUCLEOTIDE SEQUENCE</scope>
</reference>
<organism evidence="2">
    <name type="scientific">Thalassionema nitzschioides</name>
    <dbReference type="NCBI Taxonomy" id="33649"/>
    <lineage>
        <taxon>Eukaryota</taxon>
        <taxon>Sar</taxon>
        <taxon>Stramenopiles</taxon>
        <taxon>Ochrophyta</taxon>
        <taxon>Bacillariophyta</taxon>
        <taxon>Fragilariophyceae</taxon>
        <taxon>Fragilariophycidae</taxon>
        <taxon>Thalassionemales</taxon>
        <taxon>Thalassionemataceae</taxon>
        <taxon>Thalassionema</taxon>
    </lineage>
</organism>
<evidence type="ECO:0000256" key="1">
    <source>
        <dbReference type="PROSITE-ProRule" id="PRU00023"/>
    </source>
</evidence>
<name>A0A7S1DYE1_9STRA</name>
<keyword evidence="1" id="KW-0040">ANK repeat</keyword>
<dbReference type="SUPFAM" id="SSF48403">
    <property type="entry name" value="Ankyrin repeat"/>
    <property type="match status" value="1"/>
</dbReference>
<dbReference type="SMART" id="SM00248">
    <property type="entry name" value="ANK"/>
    <property type="match status" value="1"/>
</dbReference>
<dbReference type="PROSITE" id="PS50297">
    <property type="entry name" value="ANK_REP_REGION"/>
    <property type="match status" value="1"/>
</dbReference>
<dbReference type="InterPro" id="IPR002110">
    <property type="entry name" value="Ankyrin_rpt"/>
</dbReference>
<dbReference type="Gene3D" id="1.25.40.20">
    <property type="entry name" value="Ankyrin repeat-containing domain"/>
    <property type="match status" value="1"/>
</dbReference>
<dbReference type="AlphaFoldDB" id="A0A7S1DYE1"/>
<feature type="repeat" description="ANK" evidence="1">
    <location>
        <begin position="124"/>
        <end position="156"/>
    </location>
</feature>